<dbReference type="GO" id="GO:0046872">
    <property type="term" value="F:metal ion binding"/>
    <property type="evidence" value="ECO:0007669"/>
    <property type="project" value="UniProtKB-KW"/>
</dbReference>
<gene>
    <name evidence="9" type="ORF">FB192DRAFT_1034967</name>
</gene>
<name>A0A8H4B7R2_MUCCL</name>
<dbReference type="PROSITE" id="PS51706">
    <property type="entry name" value="G_ENGB"/>
    <property type="match status" value="1"/>
</dbReference>
<accession>A0A8H4B7R2</accession>
<dbReference type="NCBIfam" id="TIGR03598">
    <property type="entry name" value="GTPase_YsxC"/>
    <property type="match status" value="1"/>
</dbReference>
<dbReference type="GO" id="GO:0005739">
    <property type="term" value="C:mitochondrion"/>
    <property type="evidence" value="ECO:0007669"/>
    <property type="project" value="TreeGrafter"/>
</dbReference>
<dbReference type="PANTHER" id="PTHR46498:SF1">
    <property type="entry name" value="GTP-BINDING PROTEIN 8"/>
    <property type="match status" value="1"/>
</dbReference>
<dbReference type="InterPro" id="IPR027417">
    <property type="entry name" value="P-loop_NTPase"/>
</dbReference>
<evidence type="ECO:0000256" key="3">
    <source>
        <dbReference type="ARBA" id="ARBA00015370"/>
    </source>
</evidence>
<evidence type="ECO:0000313" key="9">
    <source>
        <dbReference type="EMBL" id="KAF1796794.1"/>
    </source>
</evidence>
<comment type="similarity">
    <text evidence="2">Belongs to the TRAFAC class TrmE-Era-EngA-EngB-Septin-like GTPase superfamily. EngB GTPase family.</text>
</comment>
<dbReference type="SUPFAM" id="SSF52540">
    <property type="entry name" value="P-loop containing nucleoside triphosphate hydrolases"/>
    <property type="match status" value="1"/>
</dbReference>
<dbReference type="InterPro" id="IPR006073">
    <property type="entry name" value="GTP-bd"/>
</dbReference>
<dbReference type="Pfam" id="PF01926">
    <property type="entry name" value="MMR_HSR1"/>
    <property type="match status" value="1"/>
</dbReference>
<reference evidence="9 10" key="1">
    <citation type="submission" date="2019-09" db="EMBL/GenBank/DDBJ databases">
        <authorList>
            <consortium name="DOE Joint Genome Institute"/>
            <person name="Mondo S.J."/>
            <person name="Navarro-Mendoza M.I."/>
            <person name="Perez-Arques C."/>
            <person name="Panchal S."/>
            <person name="Nicolas F.E."/>
            <person name="Ganguly P."/>
            <person name="Pangilinan J."/>
            <person name="Grigoriev I."/>
            <person name="Heitman J."/>
            <person name="Sanya K."/>
            <person name="Garre V."/>
        </authorList>
    </citation>
    <scope>NUCLEOTIDE SEQUENCE [LARGE SCALE GENOMIC DNA]</scope>
    <source>
        <strain evidence="9 10">MU402</strain>
    </source>
</reference>
<dbReference type="GO" id="GO:0016787">
    <property type="term" value="F:hydrolase activity"/>
    <property type="evidence" value="ECO:0007669"/>
    <property type="project" value="UniProtKB-KW"/>
</dbReference>
<keyword evidence="9" id="KW-0378">Hydrolase</keyword>
<keyword evidence="6" id="KW-0460">Magnesium</keyword>
<dbReference type="HAMAP" id="MF_00321">
    <property type="entry name" value="GTPase_EngB"/>
    <property type="match status" value="1"/>
</dbReference>
<evidence type="ECO:0000256" key="4">
    <source>
        <dbReference type="ARBA" id="ARBA00022723"/>
    </source>
</evidence>
<dbReference type="AlphaFoldDB" id="A0A8H4B7R2"/>
<sequence>MILAKRSFHSSFQLLKRSTDHLVAKDKQKYKLVAFPEPPPVSPEQLADATRLFARPVNFIQSISKAEQAPETSKPEVAFVGRSNVGKSTLINNLTNNSRLVKTSNRPGHTRLLNFFDVGRQITLVDMPGYGFKSKEEWGDLILEYLSTRKQLKRLFMLIDPVAGLKETDMQLMSHLDKQALSYQVILTKRDRLSKEAFAASKAEIEKYLVENAICCYPQLLVTGKQRSSKFNDNEVVANEMAKVKWAIVNATGITVHPPTKKTIK</sequence>
<dbReference type="EMBL" id="JAAECE010000011">
    <property type="protein sequence ID" value="KAF1796794.1"/>
    <property type="molecule type" value="Genomic_DNA"/>
</dbReference>
<evidence type="ECO:0000256" key="5">
    <source>
        <dbReference type="ARBA" id="ARBA00022741"/>
    </source>
</evidence>
<dbReference type="Proteomes" id="UP000469890">
    <property type="component" value="Unassembled WGS sequence"/>
</dbReference>
<feature type="domain" description="EngB-type G" evidence="8">
    <location>
        <begin position="73"/>
        <end position="243"/>
    </location>
</feature>
<evidence type="ECO:0000256" key="1">
    <source>
        <dbReference type="ARBA" id="ARBA00001946"/>
    </source>
</evidence>
<keyword evidence="7" id="KW-0342">GTP-binding</keyword>
<dbReference type="Gene3D" id="3.40.50.300">
    <property type="entry name" value="P-loop containing nucleotide triphosphate hydrolases"/>
    <property type="match status" value="1"/>
</dbReference>
<keyword evidence="4" id="KW-0479">Metal-binding</keyword>
<keyword evidence="5" id="KW-0547">Nucleotide-binding</keyword>
<evidence type="ECO:0000313" key="10">
    <source>
        <dbReference type="Proteomes" id="UP000469890"/>
    </source>
</evidence>
<evidence type="ECO:0000256" key="7">
    <source>
        <dbReference type="ARBA" id="ARBA00023134"/>
    </source>
</evidence>
<dbReference type="InterPro" id="IPR019987">
    <property type="entry name" value="GTP-bd_ribosome_bio_YsxC"/>
</dbReference>
<dbReference type="PANTHER" id="PTHR46498">
    <property type="entry name" value="GTP-BINDING PROTEIN 8"/>
    <property type="match status" value="1"/>
</dbReference>
<protein>
    <recommendedName>
        <fullName evidence="3">GTP-binding protein 8</fullName>
    </recommendedName>
</protein>
<comment type="cofactor">
    <cofactor evidence="1">
        <name>Mg(2+)</name>
        <dbReference type="ChEBI" id="CHEBI:18420"/>
    </cofactor>
</comment>
<dbReference type="CDD" id="cd01876">
    <property type="entry name" value="YihA_EngB"/>
    <property type="match status" value="1"/>
</dbReference>
<dbReference type="InterPro" id="IPR052279">
    <property type="entry name" value="EngB_GTPase"/>
</dbReference>
<dbReference type="GO" id="GO:0005525">
    <property type="term" value="F:GTP binding"/>
    <property type="evidence" value="ECO:0007669"/>
    <property type="project" value="UniProtKB-KW"/>
</dbReference>
<dbReference type="InterPro" id="IPR030393">
    <property type="entry name" value="G_ENGB_dom"/>
</dbReference>
<proteinExistence type="inferred from homology"/>
<comment type="caution">
    <text evidence="9">The sequence shown here is derived from an EMBL/GenBank/DDBJ whole genome shotgun (WGS) entry which is preliminary data.</text>
</comment>
<evidence type="ECO:0000256" key="2">
    <source>
        <dbReference type="ARBA" id="ARBA00009638"/>
    </source>
</evidence>
<evidence type="ECO:0000259" key="8">
    <source>
        <dbReference type="PROSITE" id="PS51706"/>
    </source>
</evidence>
<organism evidence="9 10">
    <name type="scientific">Mucor circinelloides f. lusitanicus</name>
    <name type="common">Mucor racemosus var. lusitanicus</name>
    <dbReference type="NCBI Taxonomy" id="29924"/>
    <lineage>
        <taxon>Eukaryota</taxon>
        <taxon>Fungi</taxon>
        <taxon>Fungi incertae sedis</taxon>
        <taxon>Mucoromycota</taxon>
        <taxon>Mucoromycotina</taxon>
        <taxon>Mucoromycetes</taxon>
        <taxon>Mucorales</taxon>
        <taxon>Mucorineae</taxon>
        <taxon>Mucoraceae</taxon>
        <taxon>Mucor</taxon>
    </lineage>
</organism>
<dbReference type="PRINTS" id="PR00326">
    <property type="entry name" value="GTP1OBG"/>
</dbReference>
<evidence type="ECO:0000256" key="6">
    <source>
        <dbReference type="ARBA" id="ARBA00022842"/>
    </source>
</evidence>